<dbReference type="EMBL" id="HBEG01020399">
    <property type="protein sequence ID" value="CAD8356964.1"/>
    <property type="molecule type" value="Transcribed_RNA"/>
</dbReference>
<organism evidence="1">
    <name type="scientific">Pyrodinium bahamense</name>
    <dbReference type="NCBI Taxonomy" id="73915"/>
    <lineage>
        <taxon>Eukaryota</taxon>
        <taxon>Sar</taxon>
        <taxon>Alveolata</taxon>
        <taxon>Dinophyceae</taxon>
        <taxon>Gonyaulacales</taxon>
        <taxon>Pyrocystaceae</taxon>
        <taxon>Pyrodinium</taxon>
    </lineage>
</organism>
<dbReference type="AlphaFoldDB" id="A0A7S0FGA0"/>
<gene>
    <name evidence="1" type="ORF">PBAH0796_LOCUS12331</name>
</gene>
<reference evidence="1" key="1">
    <citation type="submission" date="2021-01" db="EMBL/GenBank/DDBJ databases">
        <authorList>
            <person name="Corre E."/>
            <person name="Pelletier E."/>
            <person name="Niang G."/>
            <person name="Scheremetjew M."/>
            <person name="Finn R."/>
            <person name="Kale V."/>
            <person name="Holt S."/>
            <person name="Cochrane G."/>
            <person name="Meng A."/>
            <person name="Brown T."/>
            <person name="Cohen L."/>
        </authorList>
    </citation>
    <scope>NUCLEOTIDE SEQUENCE</scope>
    <source>
        <strain evidence="1">Pbaha01</strain>
    </source>
</reference>
<protein>
    <submittedName>
        <fullName evidence="1">Uncharacterized protein</fullName>
    </submittedName>
</protein>
<accession>A0A7S0FGA0</accession>
<name>A0A7S0FGA0_9DINO</name>
<proteinExistence type="predicted"/>
<evidence type="ECO:0000313" key="1">
    <source>
        <dbReference type="EMBL" id="CAD8356964.1"/>
    </source>
</evidence>
<sequence>MLVSLSFRFDVLPMLMGQEIQILVSHEQNLCCMGTHHKHATPLHAPSLLPLIPDLPSALPVHSASGCSGFSSRSLSRCYHGQVEALRCKPDSCRQILSGFVAPATH</sequence>